<dbReference type="EMBL" id="QGKX02001347">
    <property type="protein sequence ID" value="KAF3526215.1"/>
    <property type="molecule type" value="Genomic_DNA"/>
</dbReference>
<reference evidence="2" key="1">
    <citation type="submission" date="2019-12" db="EMBL/GenBank/DDBJ databases">
        <title>Genome sequencing and annotation of Brassica cretica.</title>
        <authorList>
            <person name="Studholme D.J."/>
            <person name="Sarris P."/>
        </authorList>
    </citation>
    <scope>NUCLEOTIDE SEQUENCE</scope>
    <source>
        <strain evidence="2">PFS-109/04</strain>
        <tissue evidence="2">Leaf</tissue>
    </source>
</reference>
<dbReference type="AlphaFoldDB" id="A0A8S9PW02"/>
<gene>
    <name evidence="2" type="ORF">F2Q69_00049339</name>
</gene>
<feature type="compositionally biased region" description="Basic and acidic residues" evidence="1">
    <location>
        <begin position="13"/>
        <end position="24"/>
    </location>
</feature>
<comment type="caution">
    <text evidence="2">The sequence shown here is derived from an EMBL/GenBank/DDBJ whole genome shotgun (WGS) entry which is preliminary data.</text>
</comment>
<feature type="region of interest" description="Disordered" evidence="1">
    <location>
        <begin position="1"/>
        <end position="47"/>
    </location>
</feature>
<dbReference type="Proteomes" id="UP000712600">
    <property type="component" value="Unassembled WGS sequence"/>
</dbReference>
<evidence type="ECO:0000256" key="1">
    <source>
        <dbReference type="SAM" id="MobiDB-lite"/>
    </source>
</evidence>
<name>A0A8S9PW02_BRACR</name>
<sequence length="78" mass="8916">MMIKNKLPLRRGRGSEPEPQHVFDGDEITSNSFKGNDRDENEPIPGDDREAIIMILVMRSKKMKMSLKKKKKNAGCDN</sequence>
<organism evidence="2 3">
    <name type="scientific">Brassica cretica</name>
    <name type="common">Mustard</name>
    <dbReference type="NCBI Taxonomy" id="69181"/>
    <lineage>
        <taxon>Eukaryota</taxon>
        <taxon>Viridiplantae</taxon>
        <taxon>Streptophyta</taxon>
        <taxon>Embryophyta</taxon>
        <taxon>Tracheophyta</taxon>
        <taxon>Spermatophyta</taxon>
        <taxon>Magnoliopsida</taxon>
        <taxon>eudicotyledons</taxon>
        <taxon>Gunneridae</taxon>
        <taxon>Pentapetalae</taxon>
        <taxon>rosids</taxon>
        <taxon>malvids</taxon>
        <taxon>Brassicales</taxon>
        <taxon>Brassicaceae</taxon>
        <taxon>Brassiceae</taxon>
        <taxon>Brassica</taxon>
    </lineage>
</organism>
<accession>A0A8S9PW02</accession>
<protein>
    <submittedName>
        <fullName evidence="2">Uncharacterized protein</fullName>
    </submittedName>
</protein>
<evidence type="ECO:0000313" key="2">
    <source>
        <dbReference type="EMBL" id="KAF3526215.1"/>
    </source>
</evidence>
<proteinExistence type="predicted"/>
<evidence type="ECO:0000313" key="3">
    <source>
        <dbReference type="Proteomes" id="UP000712600"/>
    </source>
</evidence>